<keyword evidence="2" id="KW-1185">Reference proteome</keyword>
<dbReference type="AlphaFoldDB" id="A0A5B9Q8Z1"/>
<organism evidence="1 2">
    <name type="scientific">Bythopirellula goksoeyrii</name>
    <dbReference type="NCBI Taxonomy" id="1400387"/>
    <lineage>
        <taxon>Bacteria</taxon>
        <taxon>Pseudomonadati</taxon>
        <taxon>Planctomycetota</taxon>
        <taxon>Planctomycetia</taxon>
        <taxon>Pirellulales</taxon>
        <taxon>Lacipirellulaceae</taxon>
        <taxon>Bythopirellula</taxon>
    </lineage>
</organism>
<gene>
    <name evidence="1" type="ORF">Pr1d_14320</name>
</gene>
<reference evidence="1 2" key="1">
    <citation type="submission" date="2019-08" db="EMBL/GenBank/DDBJ databases">
        <title>Deep-cultivation of Planctomycetes and their phenomic and genomic characterization uncovers novel biology.</title>
        <authorList>
            <person name="Wiegand S."/>
            <person name="Jogler M."/>
            <person name="Boedeker C."/>
            <person name="Pinto D."/>
            <person name="Vollmers J."/>
            <person name="Rivas-Marin E."/>
            <person name="Kohn T."/>
            <person name="Peeters S.H."/>
            <person name="Heuer A."/>
            <person name="Rast P."/>
            <person name="Oberbeckmann S."/>
            <person name="Bunk B."/>
            <person name="Jeske O."/>
            <person name="Meyerdierks A."/>
            <person name="Storesund J.E."/>
            <person name="Kallscheuer N."/>
            <person name="Luecker S."/>
            <person name="Lage O.M."/>
            <person name="Pohl T."/>
            <person name="Merkel B.J."/>
            <person name="Hornburger P."/>
            <person name="Mueller R.-W."/>
            <person name="Bruemmer F."/>
            <person name="Labrenz M."/>
            <person name="Spormann A.M."/>
            <person name="Op den Camp H."/>
            <person name="Overmann J."/>
            <person name="Amann R."/>
            <person name="Jetten M.S.M."/>
            <person name="Mascher T."/>
            <person name="Medema M.H."/>
            <person name="Devos D.P."/>
            <person name="Kaster A.-K."/>
            <person name="Ovreas L."/>
            <person name="Rohde M."/>
            <person name="Galperin M.Y."/>
            <person name="Jogler C."/>
        </authorList>
    </citation>
    <scope>NUCLEOTIDE SEQUENCE [LARGE SCALE GENOMIC DNA]</scope>
    <source>
        <strain evidence="1 2">Pr1d</strain>
    </source>
</reference>
<proteinExistence type="predicted"/>
<dbReference type="KEGG" id="bgok:Pr1d_14320"/>
<evidence type="ECO:0000313" key="2">
    <source>
        <dbReference type="Proteomes" id="UP000323917"/>
    </source>
</evidence>
<evidence type="ECO:0000313" key="1">
    <source>
        <dbReference type="EMBL" id="QEG34159.1"/>
    </source>
</evidence>
<sequence>MSAKPGSGANQSRADFALFDKDSPCGVKPRSIEYGIIQSSIACPSLQDTDGILGLSVLPHIHGGFLVCNRKSIHSVQRQQL</sequence>
<dbReference type="Proteomes" id="UP000323917">
    <property type="component" value="Chromosome"/>
</dbReference>
<dbReference type="EMBL" id="CP042913">
    <property type="protein sequence ID" value="QEG34159.1"/>
    <property type="molecule type" value="Genomic_DNA"/>
</dbReference>
<protein>
    <submittedName>
        <fullName evidence="1">Uncharacterized protein</fullName>
    </submittedName>
</protein>
<accession>A0A5B9Q8Z1</accession>
<name>A0A5B9Q8Z1_9BACT</name>